<evidence type="ECO:0000313" key="18">
    <source>
        <dbReference type="Ensembl" id="ENSCSAVP00000001503.1"/>
    </source>
</evidence>
<dbReference type="GO" id="GO:0070325">
    <property type="term" value="F:lipoprotein particle receptor binding"/>
    <property type="evidence" value="ECO:0007669"/>
    <property type="project" value="InterPro"/>
</dbReference>
<evidence type="ECO:0000313" key="19">
    <source>
        <dbReference type="Proteomes" id="UP000007875"/>
    </source>
</evidence>
<evidence type="ECO:0000256" key="6">
    <source>
        <dbReference type="ARBA" id="ARBA00022723"/>
    </source>
</evidence>
<evidence type="ECO:0000256" key="13">
    <source>
        <dbReference type="ARBA" id="ARBA00023900"/>
    </source>
</evidence>
<dbReference type="GeneTree" id="ENSGT00580000081623"/>
<comment type="subunit">
    <text evidence="14">Oligomer of disulfide-linked homodimers.</text>
</comment>
<comment type="function">
    <text evidence="15">Extracellular matrix serine protease secreted by pioneer neurons that plays a role in layering of neurons in the cerebral cortex and cerebellum by coordinating cell positioning during neurodevelopment. Regulates microtubule function in neurons and neuronal migration. Binding to the extracellular domains of lipoprotein receptors VLDLR and LRP8/APOER2 induces tyrosine phosphorylation of DAB1 and modulation of TAU phosphorylation. Affects migration of sympathetic preganglionic neurons in the spinal cord, where it seems to act as a barrier to neuronal migration. Enzymatic activity is important for the modulation of cell adhesion.</text>
</comment>
<dbReference type="eggNOG" id="ENOG502QSIP">
    <property type="taxonomic scope" value="Eukaryota"/>
</dbReference>
<dbReference type="SUPFAM" id="SSF50939">
    <property type="entry name" value="Sialidases"/>
    <property type="match status" value="1"/>
</dbReference>
<reference evidence="18" key="3">
    <citation type="submission" date="2025-09" db="UniProtKB">
        <authorList>
            <consortium name="Ensembl"/>
        </authorList>
    </citation>
    <scope>IDENTIFICATION</scope>
</reference>
<proteinExistence type="inferred from homology"/>
<accession>H2Y855</accession>
<dbReference type="Pfam" id="PF23106">
    <property type="entry name" value="EGF_Teneurin"/>
    <property type="match status" value="1"/>
</dbReference>
<dbReference type="PROSITE" id="PS50026">
    <property type="entry name" value="EGF_3"/>
    <property type="match status" value="1"/>
</dbReference>
<dbReference type="GO" id="GO:0007155">
    <property type="term" value="P:cell adhesion"/>
    <property type="evidence" value="ECO:0007669"/>
    <property type="project" value="UniProtKB-KW"/>
</dbReference>
<evidence type="ECO:0000256" key="12">
    <source>
        <dbReference type="ARBA" id="ARBA00023773"/>
    </source>
</evidence>
<comment type="similarity">
    <text evidence="12">Belongs to the reelin family.</text>
</comment>
<evidence type="ECO:0000256" key="7">
    <source>
        <dbReference type="ARBA" id="ARBA00022801"/>
    </source>
</evidence>
<keyword evidence="3" id="KW-0964">Secreted</keyword>
<evidence type="ECO:0000256" key="5">
    <source>
        <dbReference type="ARBA" id="ARBA00022670"/>
    </source>
</evidence>
<evidence type="ECO:0000256" key="2">
    <source>
        <dbReference type="ARBA" id="ARBA00022473"/>
    </source>
</evidence>
<evidence type="ECO:0000256" key="3">
    <source>
        <dbReference type="ARBA" id="ARBA00022525"/>
    </source>
</evidence>
<reference evidence="19" key="1">
    <citation type="submission" date="2003-08" db="EMBL/GenBank/DDBJ databases">
        <authorList>
            <person name="Birren B."/>
            <person name="Nusbaum C."/>
            <person name="Abebe A."/>
            <person name="Abouelleil A."/>
            <person name="Adekoya E."/>
            <person name="Ait-zahra M."/>
            <person name="Allen N."/>
            <person name="Allen T."/>
            <person name="An P."/>
            <person name="Anderson M."/>
            <person name="Anderson S."/>
            <person name="Arachchi H."/>
            <person name="Armbruster J."/>
            <person name="Bachantsang P."/>
            <person name="Baldwin J."/>
            <person name="Barry A."/>
            <person name="Bayul T."/>
            <person name="Blitshsteyn B."/>
            <person name="Bloom T."/>
            <person name="Blye J."/>
            <person name="Boguslavskiy L."/>
            <person name="Borowsky M."/>
            <person name="Boukhgalter B."/>
            <person name="Brunache A."/>
            <person name="Butler J."/>
            <person name="Calixte N."/>
            <person name="Calvo S."/>
            <person name="Camarata J."/>
            <person name="Campo K."/>
            <person name="Chang J."/>
            <person name="Cheshatsang Y."/>
            <person name="Citroen M."/>
            <person name="Collymore A."/>
            <person name="Considine T."/>
            <person name="Cook A."/>
            <person name="Cooke P."/>
            <person name="Corum B."/>
            <person name="Cuomo C."/>
            <person name="David R."/>
            <person name="Dawoe T."/>
            <person name="Degray S."/>
            <person name="Dodge S."/>
            <person name="Dooley K."/>
            <person name="Dorje P."/>
            <person name="Dorjee K."/>
            <person name="Dorris L."/>
            <person name="Duffey N."/>
            <person name="Dupes A."/>
            <person name="Elkins T."/>
            <person name="Engels R."/>
            <person name="Erickson J."/>
            <person name="Farina A."/>
            <person name="Faro S."/>
            <person name="Ferreira P."/>
            <person name="Fischer H."/>
            <person name="Fitzgerald M."/>
            <person name="Foley K."/>
            <person name="Gage D."/>
            <person name="Galagan J."/>
            <person name="Gearin G."/>
            <person name="Gnerre S."/>
            <person name="Gnirke A."/>
            <person name="Goyette A."/>
            <person name="Graham J."/>
            <person name="Grandbois E."/>
            <person name="Gyaltsen K."/>
            <person name="Hafez N."/>
            <person name="Hagopian D."/>
            <person name="Hagos B."/>
            <person name="Hall J."/>
            <person name="Hatcher B."/>
            <person name="Heller A."/>
            <person name="Higgins H."/>
            <person name="Honan T."/>
            <person name="Horn A."/>
            <person name="Houde N."/>
            <person name="Hughes L."/>
            <person name="Hulme W."/>
            <person name="Husby E."/>
            <person name="Iliev I."/>
            <person name="Jaffe D."/>
            <person name="Jones C."/>
            <person name="Kamal M."/>
            <person name="Kamat A."/>
            <person name="Kamvysselis M."/>
            <person name="Karlsson E."/>
            <person name="Kells C."/>
            <person name="Kieu A."/>
            <person name="Kisner P."/>
            <person name="Kodira C."/>
            <person name="Kulbokas E."/>
            <person name="Labutti K."/>
            <person name="Lama D."/>
            <person name="Landers T."/>
            <person name="Leger J."/>
            <person name="Levine S."/>
            <person name="Lewis D."/>
            <person name="Lewis T."/>
            <person name="Lindblad-toh K."/>
            <person name="Liu X."/>
            <person name="Lokyitsang T."/>
            <person name="Lokyitsang Y."/>
            <person name="Lucien O."/>
            <person name="Lui A."/>
            <person name="Ma L.J."/>
            <person name="Mabbitt R."/>
            <person name="Macdonald J."/>
            <person name="Maclean C."/>
            <person name="Major J."/>
            <person name="Manning J."/>
            <person name="Marabella R."/>
            <person name="Maru K."/>
            <person name="Matthews C."/>
            <person name="Mauceli E."/>
            <person name="Mccarthy M."/>
            <person name="Mcdonough S."/>
            <person name="Mcghee T."/>
            <person name="Meldrim J."/>
            <person name="Meneus L."/>
            <person name="Mesirov J."/>
            <person name="Mihalev A."/>
            <person name="Mihova T."/>
            <person name="Mikkelsen T."/>
            <person name="Mlenga V."/>
            <person name="Moru K."/>
            <person name="Mozes J."/>
            <person name="Mulrain L."/>
            <person name="Munson G."/>
            <person name="Naylor J."/>
            <person name="Newes C."/>
            <person name="Nguyen C."/>
            <person name="Nguyen N."/>
            <person name="Nguyen T."/>
            <person name="Nicol R."/>
            <person name="Nielsen C."/>
            <person name="Nizzari M."/>
            <person name="Norbu C."/>
            <person name="Norbu N."/>
            <person name="O'donnell P."/>
            <person name="Okoawo O."/>
            <person name="O'leary S."/>
            <person name="Omotosho B."/>
            <person name="O'neill K."/>
            <person name="Osman S."/>
            <person name="Parker S."/>
            <person name="Perrin D."/>
            <person name="Phunkhang P."/>
            <person name="Piqani B."/>
            <person name="Purcell S."/>
            <person name="Rachupka T."/>
            <person name="Ramasamy U."/>
            <person name="Rameau R."/>
            <person name="Ray V."/>
            <person name="Raymond C."/>
            <person name="Retta R."/>
            <person name="Richardson S."/>
            <person name="Rise C."/>
            <person name="Rodriguez J."/>
            <person name="Rogers J."/>
            <person name="Rogov P."/>
            <person name="Rutman M."/>
            <person name="Schupbach R."/>
            <person name="Seaman C."/>
            <person name="Settipalli S."/>
            <person name="Sharpe T."/>
            <person name="Sheridan J."/>
            <person name="Sherpa N."/>
            <person name="Shi J."/>
            <person name="Smirnov S."/>
            <person name="Smith C."/>
            <person name="Sougnez C."/>
            <person name="Spencer B."/>
            <person name="Stalker J."/>
            <person name="Stange-thomann N."/>
            <person name="Stavropoulos S."/>
            <person name="Stetson K."/>
            <person name="Stone C."/>
            <person name="Stone S."/>
            <person name="Stubbs M."/>
            <person name="Talamas J."/>
            <person name="Tchuinga P."/>
            <person name="Tenzing P."/>
            <person name="Tesfaye S."/>
            <person name="Theodore J."/>
            <person name="Thoulutsang Y."/>
            <person name="Topham K."/>
            <person name="Towey S."/>
            <person name="Tsamla T."/>
            <person name="Tsomo N."/>
            <person name="Vallee D."/>
            <person name="Vassiliev H."/>
            <person name="Venkataraman V."/>
            <person name="Vinson J."/>
            <person name="Vo A."/>
            <person name="Wade C."/>
            <person name="Wang S."/>
            <person name="Wangchuk T."/>
            <person name="Wangdi T."/>
            <person name="Whittaker C."/>
            <person name="Wilkinson J."/>
            <person name="Wu Y."/>
            <person name="Wyman D."/>
            <person name="Yadav S."/>
            <person name="Yang S."/>
            <person name="Yang X."/>
            <person name="Yeager S."/>
            <person name="Yee E."/>
            <person name="Young G."/>
            <person name="Zainoun J."/>
            <person name="Zembeck L."/>
            <person name="Zimmer A."/>
            <person name="Zody M."/>
            <person name="Lander E."/>
        </authorList>
    </citation>
    <scope>NUCLEOTIDE SEQUENCE [LARGE SCALE GENOMIC DNA]</scope>
</reference>
<evidence type="ECO:0000256" key="15">
    <source>
        <dbReference type="ARBA" id="ARBA00046064"/>
    </source>
</evidence>
<keyword evidence="6" id="KW-0479">Metal-binding</keyword>
<keyword evidence="9" id="KW-0862">Zinc</keyword>
<keyword evidence="11" id="KW-0130">Cell adhesion</keyword>
<feature type="domain" description="EGF-like" evidence="17">
    <location>
        <begin position="306"/>
        <end position="342"/>
    </location>
</feature>
<comment type="caution">
    <text evidence="16">Lacks conserved residue(s) required for the propagation of feature annotation.</text>
</comment>
<dbReference type="OMA" id="RYPACIC"/>
<protein>
    <recommendedName>
        <fullName evidence="13">Reelin</fullName>
    </recommendedName>
</protein>
<dbReference type="InterPro" id="IPR036278">
    <property type="entry name" value="Sialidase_sf"/>
</dbReference>
<dbReference type="InterPro" id="IPR000742">
    <property type="entry name" value="EGF"/>
</dbReference>
<keyword evidence="16" id="KW-1015">Disulfide bond</keyword>
<keyword evidence="7" id="KW-0378">Hydrolase</keyword>
<evidence type="ECO:0000256" key="10">
    <source>
        <dbReference type="ARBA" id="ARBA00022837"/>
    </source>
</evidence>
<evidence type="ECO:0000256" key="8">
    <source>
        <dbReference type="ARBA" id="ARBA00022825"/>
    </source>
</evidence>
<dbReference type="GO" id="GO:0007417">
    <property type="term" value="P:central nervous system development"/>
    <property type="evidence" value="ECO:0007669"/>
    <property type="project" value="InterPro"/>
</dbReference>
<dbReference type="GO" id="GO:0008236">
    <property type="term" value="F:serine-type peptidase activity"/>
    <property type="evidence" value="ECO:0007669"/>
    <property type="project" value="UniProtKB-KW"/>
</dbReference>
<organism evidence="18 19">
    <name type="scientific">Ciona savignyi</name>
    <name type="common">Pacific transparent sea squirt</name>
    <dbReference type="NCBI Taxonomy" id="51511"/>
    <lineage>
        <taxon>Eukaryota</taxon>
        <taxon>Metazoa</taxon>
        <taxon>Chordata</taxon>
        <taxon>Tunicata</taxon>
        <taxon>Ascidiacea</taxon>
        <taxon>Phlebobranchia</taxon>
        <taxon>Cionidae</taxon>
        <taxon>Ciona</taxon>
    </lineage>
</organism>
<evidence type="ECO:0000259" key="17">
    <source>
        <dbReference type="PROSITE" id="PS50026"/>
    </source>
</evidence>
<feature type="disulfide bond" evidence="16">
    <location>
        <begin position="310"/>
        <end position="320"/>
    </location>
</feature>
<keyword evidence="19" id="KW-1185">Reference proteome</keyword>
<dbReference type="GO" id="GO:0006508">
    <property type="term" value="P:proteolysis"/>
    <property type="evidence" value="ECO:0007669"/>
    <property type="project" value="UniProtKB-KW"/>
</dbReference>
<sequence length="435" mass="48972">GNLGFETALHFNGNCSRKLVTVAMDTSEADFVQFTFLLSCARGSDLYETDRTHGVMIDYSRNGGITWNALSELYYDGANARFVNILLPMEARAVGTQFRFVQPEFGDGLEEQWAVDNLFIGGKQEETVTILYDNFSHFAFPSYPNMHPNMVCVVFRSGTILVLDMWQFYDNTFPSNFCGRNNVIKAGEFSGLPVSVGTKDFVAETGYILQYTIVVLCERTKKPHQPVHVQYSTDFGDSWHYVTPQCTPDDKDCFGKEISQPTVHFASPNWRRKTICVLMFVFRRPIRFRLYQYASDVVWALDRLYIGLACPEACSGHGDCVKDAGREPYCICDAGFTGPNCYLQQQHQTYLKDTFASASVTSRQWGILDNAESSGNCGHLIESNALTFDGVGPKQAETIDLDLRDARFVQYHAIIGSYGMKTCLPVQHRHDGVIL</sequence>
<evidence type="ECO:0000256" key="11">
    <source>
        <dbReference type="ARBA" id="ARBA00022889"/>
    </source>
</evidence>
<keyword evidence="10" id="KW-0106">Calcium</keyword>
<dbReference type="InterPro" id="IPR034968">
    <property type="entry name" value="Reelin"/>
</dbReference>
<dbReference type="GO" id="GO:0046872">
    <property type="term" value="F:metal ion binding"/>
    <property type="evidence" value="ECO:0007669"/>
    <property type="project" value="UniProtKB-KW"/>
</dbReference>
<dbReference type="Pfam" id="PF21471">
    <property type="entry name" value="Reelin_subrepeat-B"/>
    <property type="match status" value="3"/>
</dbReference>
<dbReference type="PANTHER" id="PTHR11841:SF1">
    <property type="entry name" value="REELIN"/>
    <property type="match status" value="1"/>
</dbReference>
<dbReference type="HOGENOM" id="CLU_630983_0_0_1"/>
<keyword evidence="2" id="KW-0217">Developmental protein</keyword>
<evidence type="ECO:0000256" key="16">
    <source>
        <dbReference type="PROSITE-ProRule" id="PRU00076"/>
    </source>
</evidence>
<dbReference type="Ensembl" id="ENSCSAVT00000001523.1">
    <property type="protein sequence ID" value="ENSCSAVP00000001503.1"/>
    <property type="gene ID" value="ENSCSAVG00000000857.1"/>
</dbReference>
<dbReference type="InParanoid" id="H2Y855"/>
<evidence type="ECO:0000256" key="4">
    <source>
        <dbReference type="ARBA" id="ARBA00022530"/>
    </source>
</evidence>
<reference evidence="18" key="2">
    <citation type="submission" date="2025-08" db="UniProtKB">
        <authorList>
            <consortium name="Ensembl"/>
        </authorList>
    </citation>
    <scope>IDENTIFICATION</scope>
</reference>
<dbReference type="STRING" id="51511.ENSCSAVP00000001503"/>
<dbReference type="InterPro" id="IPR049419">
    <property type="entry name" value="Reelin_subrepeat-B"/>
</dbReference>
<keyword evidence="5" id="KW-0645">Protease</keyword>
<evidence type="ECO:0000256" key="1">
    <source>
        <dbReference type="ARBA" id="ARBA00004498"/>
    </source>
</evidence>
<dbReference type="Gene3D" id="2.60.120.260">
    <property type="entry name" value="Galactose-binding domain-like"/>
    <property type="match status" value="3"/>
</dbReference>
<dbReference type="PROSITE" id="PS01186">
    <property type="entry name" value="EGF_2"/>
    <property type="match status" value="1"/>
</dbReference>
<evidence type="ECO:0000256" key="14">
    <source>
        <dbReference type="ARBA" id="ARBA00044961"/>
    </source>
</evidence>
<dbReference type="PROSITE" id="PS00022">
    <property type="entry name" value="EGF_1"/>
    <property type="match status" value="1"/>
</dbReference>
<dbReference type="Proteomes" id="UP000007875">
    <property type="component" value="Unassembled WGS sequence"/>
</dbReference>
<evidence type="ECO:0000256" key="9">
    <source>
        <dbReference type="ARBA" id="ARBA00022833"/>
    </source>
</evidence>
<dbReference type="GO" id="GO:0001764">
    <property type="term" value="P:neuron migration"/>
    <property type="evidence" value="ECO:0007669"/>
    <property type="project" value="InterPro"/>
</dbReference>
<comment type="subcellular location">
    <subcellularLocation>
        <location evidence="1">Secreted</location>
        <location evidence="1">Extracellular space</location>
        <location evidence="1">Extracellular matrix</location>
    </subcellularLocation>
</comment>
<feature type="disulfide bond" evidence="16">
    <location>
        <begin position="332"/>
        <end position="341"/>
    </location>
</feature>
<keyword evidence="8" id="KW-0720">Serine protease</keyword>
<keyword evidence="16" id="KW-0245">EGF-like domain</keyword>
<name>H2Y855_CIOSA</name>
<dbReference type="AlphaFoldDB" id="H2Y855"/>
<dbReference type="PANTHER" id="PTHR11841">
    <property type="entry name" value="REELIN"/>
    <property type="match status" value="1"/>
</dbReference>
<keyword evidence="4" id="KW-0272">Extracellular matrix</keyword>